<dbReference type="InterPro" id="IPR011008">
    <property type="entry name" value="Dimeric_a/b-barrel"/>
</dbReference>
<name>A0ABT0ZZY2_9PSEU</name>
<proteinExistence type="predicted"/>
<evidence type="ECO:0000256" key="1">
    <source>
        <dbReference type="ARBA" id="ARBA00023015"/>
    </source>
</evidence>
<dbReference type="SUPFAM" id="SSF54909">
    <property type="entry name" value="Dimeric alpha+beta barrel"/>
    <property type="match status" value="1"/>
</dbReference>
<feature type="domain" description="HTH asnC-type" evidence="5">
    <location>
        <begin position="52"/>
        <end position="113"/>
    </location>
</feature>
<dbReference type="PANTHER" id="PTHR30154">
    <property type="entry name" value="LEUCINE-RESPONSIVE REGULATORY PROTEIN"/>
    <property type="match status" value="1"/>
</dbReference>
<dbReference type="InterPro" id="IPR011991">
    <property type="entry name" value="ArsR-like_HTH"/>
</dbReference>
<dbReference type="InterPro" id="IPR019888">
    <property type="entry name" value="Tscrpt_reg_AsnC-like"/>
</dbReference>
<dbReference type="PROSITE" id="PS00519">
    <property type="entry name" value="HTH_ASNC_1"/>
    <property type="match status" value="1"/>
</dbReference>
<keyword evidence="1" id="KW-0805">Transcription regulation</keyword>
<evidence type="ECO:0000259" key="5">
    <source>
        <dbReference type="PROSITE" id="PS50956"/>
    </source>
</evidence>
<dbReference type="EMBL" id="JAGSOV010000034">
    <property type="protein sequence ID" value="MCO1656311.1"/>
    <property type="molecule type" value="Genomic_DNA"/>
</dbReference>
<dbReference type="PROSITE" id="PS50956">
    <property type="entry name" value="HTH_ASNC_2"/>
    <property type="match status" value="1"/>
</dbReference>
<dbReference type="Gene3D" id="3.30.70.920">
    <property type="match status" value="1"/>
</dbReference>
<keyword evidence="7" id="KW-1185">Reference proteome</keyword>
<feature type="compositionally biased region" description="Basic and acidic residues" evidence="4">
    <location>
        <begin position="22"/>
        <end position="36"/>
    </location>
</feature>
<dbReference type="SUPFAM" id="SSF46785">
    <property type="entry name" value="Winged helix' DNA-binding domain"/>
    <property type="match status" value="1"/>
</dbReference>
<dbReference type="Gene3D" id="1.10.10.10">
    <property type="entry name" value="Winged helix-like DNA-binding domain superfamily/Winged helix DNA-binding domain"/>
    <property type="match status" value="1"/>
</dbReference>
<organism evidence="6 7">
    <name type="scientific">Pseudonocardia humida</name>
    <dbReference type="NCBI Taxonomy" id="2800819"/>
    <lineage>
        <taxon>Bacteria</taxon>
        <taxon>Bacillati</taxon>
        <taxon>Actinomycetota</taxon>
        <taxon>Actinomycetes</taxon>
        <taxon>Pseudonocardiales</taxon>
        <taxon>Pseudonocardiaceae</taxon>
        <taxon>Pseudonocardia</taxon>
    </lineage>
</organism>
<evidence type="ECO:0000313" key="6">
    <source>
        <dbReference type="EMBL" id="MCO1656311.1"/>
    </source>
</evidence>
<dbReference type="InterPro" id="IPR036390">
    <property type="entry name" value="WH_DNA-bd_sf"/>
</dbReference>
<dbReference type="Pfam" id="PF13404">
    <property type="entry name" value="HTH_AsnC-type"/>
    <property type="match status" value="1"/>
</dbReference>
<evidence type="ECO:0000256" key="4">
    <source>
        <dbReference type="SAM" id="MobiDB-lite"/>
    </source>
</evidence>
<dbReference type="InterPro" id="IPR019885">
    <property type="entry name" value="Tscrpt_reg_HTH_AsnC-type_CS"/>
</dbReference>
<evidence type="ECO:0000256" key="2">
    <source>
        <dbReference type="ARBA" id="ARBA00023125"/>
    </source>
</evidence>
<dbReference type="InterPro" id="IPR000485">
    <property type="entry name" value="AsnC-type_HTH_dom"/>
</dbReference>
<reference evidence="6" key="1">
    <citation type="submission" date="2021-04" db="EMBL/GenBank/DDBJ databases">
        <title>Pseudonocardia sp. nov., isolated from sandy soil of mangrove forest.</title>
        <authorList>
            <person name="Zan Z."/>
            <person name="Huang R."/>
            <person name="Liu W."/>
        </authorList>
    </citation>
    <scope>NUCLEOTIDE SEQUENCE</scope>
    <source>
        <strain evidence="6">S2-4</strain>
    </source>
</reference>
<protein>
    <submittedName>
        <fullName evidence="6">Lrp/AsnC family transcriptional regulator</fullName>
    </submittedName>
</protein>
<keyword evidence="3" id="KW-0804">Transcription</keyword>
<comment type="caution">
    <text evidence="6">The sequence shown here is derived from an EMBL/GenBank/DDBJ whole genome shotgun (WGS) entry which is preliminary data.</text>
</comment>
<accession>A0ABT0ZZY2</accession>
<sequence length="194" mass="21366">MNSTVVNSTVGSPRRSQAGGVRQDRKSGPRDPRRNPSLDAQGRHYPARVTPLDDVDRKLLALLEADGRRTFADLAGEVALSQPAVKRRVDRLVAVGVIIGFTAVVDRARLDRPLEAFCELRFQGTTSPEDMEALRRDLPEVEAVYVLAGDFDALCHLRVRDMAHLREVVARLRATTGVVGTKTLMVMSSVRGPR</sequence>
<dbReference type="InterPro" id="IPR019887">
    <property type="entry name" value="Tscrpt_reg_AsnC/Lrp_C"/>
</dbReference>
<dbReference type="PANTHER" id="PTHR30154:SF45">
    <property type="entry name" value="TRANSCRIPTIONAL REGULATORY PROTEIN (PROBABLY ASNC-FAMILY)-RELATED"/>
    <property type="match status" value="1"/>
</dbReference>
<feature type="compositionally biased region" description="Polar residues" evidence="4">
    <location>
        <begin position="1"/>
        <end position="15"/>
    </location>
</feature>
<dbReference type="Proteomes" id="UP001165283">
    <property type="component" value="Unassembled WGS sequence"/>
</dbReference>
<evidence type="ECO:0000256" key="3">
    <source>
        <dbReference type="ARBA" id="ARBA00023163"/>
    </source>
</evidence>
<dbReference type="InterPro" id="IPR036388">
    <property type="entry name" value="WH-like_DNA-bd_sf"/>
</dbReference>
<dbReference type="SMART" id="SM00344">
    <property type="entry name" value="HTH_ASNC"/>
    <property type="match status" value="1"/>
</dbReference>
<dbReference type="PRINTS" id="PR00033">
    <property type="entry name" value="HTHASNC"/>
</dbReference>
<evidence type="ECO:0000313" key="7">
    <source>
        <dbReference type="Proteomes" id="UP001165283"/>
    </source>
</evidence>
<keyword evidence="2" id="KW-0238">DNA-binding</keyword>
<feature type="region of interest" description="Disordered" evidence="4">
    <location>
        <begin position="1"/>
        <end position="47"/>
    </location>
</feature>
<gene>
    <name evidence="6" type="ORF">KDL28_14720</name>
</gene>
<dbReference type="CDD" id="cd00090">
    <property type="entry name" value="HTH_ARSR"/>
    <property type="match status" value="1"/>
</dbReference>
<dbReference type="Pfam" id="PF01037">
    <property type="entry name" value="AsnC_trans_reg"/>
    <property type="match status" value="1"/>
</dbReference>